<keyword evidence="1" id="KW-0732">Signal</keyword>
<dbReference type="PANTHER" id="PTHR47797:SF5">
    <property type="entry name" value="CELLOBIOSE DEHYDROGENASE CYTOCHROME DOMAIN-CONTAINING PROTEIN"/>
    <property type="match status" value="1"/>
</dbReference>
<sequence length="223" mass="22667">MGRLSVLTAAAVLVVTGLLGVPLAQATPSDGVLAARQTADKYCDSATGLCYLELSTRSTNPTYRVAIPGAASAPFDTLLQIVAPASLGWAGFAWGGGMTLNPLTVAWPDGKGGVTVSSRWATGRALPTVYSGATLKTLSATTNATHWAVEVLCAGCSRWGSGASLSSTGVHTFAWAMSKTPVPQPANPSSSFSIHNNVGMVSGDMADAQVAQSVFQAHAAGGR</sequence>
<gene>
    <name evidence="3" type="ORF">VTK73DRAFT_7186</name>
</gene>
<protein>
    <recommendedName>
        <fullName evidence="2">Cellobiose dehydrogenase-like cytochrome domain-containing protein</fullName>
    </recommendedName>
</protein>
<evidence type="ECO:0000256" key="1">
    <source>
        <dbReference type="SAM" id="SignalP"/>
    </source>
</evidence>
<name>A0ABR3WGB4_9PEZI</name>
<proteinExistence type="predicted"/>
<organism evidence="3 4">
    <name type="scientific">Phialemonium thermophilum</name>
    <dbReference type="NCBI Taxonomy" id="223376"/>
    <lineage>
        <taxon>Eukaryota</taxon>
        <taxon>Fungi</taxon>
        <taxon>Dikarya</taxon>
        <taxon>Ascomycota</taxon>
        <taxon>Pezizomycotina</taxon>
        <taxon>Sordariomycetes</taxon>
        <taxon>Sordariomycetidae</taxon>
        <taxon>Cephalothecales</taxon>
        <taxon>Cephalothecaceae</taxon>
        <taxon>Phialemonium</taxon>
    </lineage>
</organism>
<dbReference type="Pfam" id="PF16010">
    <property type="entry name" value="CDH-cyt"/>
    <property type="match status" value="1"/>
</dbReference>
<feature type="signal peptide" evidence="1">
    <location>
        <begin position="1"/>
        <end position="26"/>
    </location>
</feature>
<comment type="caution">
    <text evidence="3">The sequence shown here is derived from an EMBL/GenBank/DDBJ whole genome shotgun (WGS) entry which is preliminary data.</text>
</comment>
<dbReference type="EMBL" id="JAZHXJ010000440">
    <property type="protein sequence ID" value="KAL1860753.1"/>
    <property type="molecule type" value="Genomic_DNA"/>
</dbReference>
<keyword evidence="4" id="KW-1185">Reference proteome</keyword>
<evidence type="ECO:0000313" key="3">
    <source>
        <dbReference type="EMBL" id="KAL1860753.1"/>
    </source>
</evidence>
<evidence type="ECO:0000259" key="2">
    <source>
        <dbReference type="Pfam" id="PF16010"/>
    </source>
</evidence>
<dbReference type="SUPFAM" id="SSF49344">
    <property type="entry name" value="CBD9-like"/>
    <property type="match status" value="1"/>
</dbReference>
<feature type="chain" id="PRO_5045833752" description="Cellobiose dehydrogenase-like cytochrome domain-containing protein" evidence="1">
    <location>
        <begin position="27"/>
        <end position="223"/>
    </location>
</feature>
<dbReference type="PANTHER" id="PTHR47797">
    <property type="entry name" value="DEHYDROGENASE, PUTATIVE (AFU_ORTHOLOGUE AFUA_8G05805)-RELATED"/>
    <property type="match status" value="1"/>
</dbReference>
<reference evidence="3 4" key="1">
    <citation type="journal article" date="2024" name="Commun. Biol.">
        <title>Comparative genomic analysis of thermophilic fungi reveals convergent evolutionary adaptations and gene losses.</title>
        <authorList>
            <person name="Steindorff A.S."/>
            <person name="Aguilar-Pontes M.V."/>
            <person name="Robinson A.J."/>
            <person name="Andreopoulos B."/>
            <person name="LaButti K."/>
            <person name="Kuo A."/>
            <person name="Mondo S."/>
            <person name="Riley R."/>
            <person name="Otillar R."/>
            <person name="Haridas S."/>
            <person name="Lipzen A."/>
            <person name="Grimwood J."/>
            <person name="Schmutz J."/>
            <person name="Clum A."/>
            <person name="Reid I.D."/>
            <person name="Moisan M.C."/>
            <person name="Butler G."/>
            <person name="Nguyen T.T.M."/>
            <person name="Dewar K."/>
            <person name="Conant G."/>
            <person name="Drula E."/>
            <person name="Henrissat B."/>
            <person name="Hansel C."/>
            <person name="Singer S."/>
            <person name="Hutchinson M.I."/>
            <person name="de Vries R.P."/>
            <person name="Natvig D.O."/>
            <person name="Powell A.J."/>
            <person name="Tsang A."/>
            <person name="Grigoriev I.V."/>
        </authorList>
    </citation>
    <scope>NUCLEOTIDE SEQUENCE [LARGE SCALE GENOMIC DNA]</scope>
    <source>
        <strain evidence="3 4">ATCC 24622</strain>
    </source>
</reference>
<dbReference type="Gene3D" id="2.60.40.1210">
    <property type="entry name" value="Cellobiose dehydrogenase, cytochrome domain"/>
    <property type="match status" value="1"/>
</dbReference>
<dbReference type="Proteomes" id="UP001586593">
    <property type="component" value="Unassembled WGS sequence"/>
</dbReference>
<dbReference type="InterPro" id="IPR015920">
    <property type="entry name" value="Cellobiose_DH-like_cyt"/>
</dbReference>
<dbReference type="CDD" id="cd09630">
    <property type="entry name" value="CDH_like_cytochrome"/>
    <property type="match status" value="1"/>
</dbReference>
<accession>A0ABR3WGB4</accession>
<evidence type="ECO:0000313" key="4">
    <source>
        <dbReference type="Proteomes" id="UP001586593"/>
    </source>
</evidence>
<feature type="domain" description="Cellobiose dehydrogenase-like cytochrome" evidence="2">
    <location>
        <begin position="42"/>
        <end position="211"/>
    </location>
</feature>